<evidence type="ECO:0000256" key="4">
    <source>
        <dbReference type="ARBA" id="ARBA00022723"/>
    </source>
</evidence>
<feature type="transmembrane region" description="Helical" evidence="8">
    <location>
        <begin position="21"/>
        <end position="41"/>
    </location>
</feature>
<comment type="caution">
    <text evidence="12">The sequence shown here is derived from an EMBL/GenBank/DDBJ whole genome shotgun (WGS) entry which is preliminary data.</text>
</comment>
<evidence type="ECO:0000256" key="8">
    <source>
        <dbReference type="SAM" id="Phobius"/>
    </source>
</evidence>
<dbReference type="RefSeq" id="WP_117319422.1">
    <property type="nucleotide sequence ID" value="NZ_QQSW01000026.1"/>
</dbReference>
<comment type="cofactor">
    <cofactor evidence="1">
        <name>Zn(2+)</name>
        <dbReference type="ChEBI" id="CHEBI:29105"/>
    </cofactor>
</comment>
<evidence type="ECO:0000256" key="5">
    <source>
        <dbReference type="ARBA" id="ARBA00022801"/>
    </source>
</evidence>
<dbReference type="InterPro" id="IPR045834">
    <property type="entry name" value="Csd3_N2"/>
</dbReference>
<reference evidence="12 13" key="1">
    <citation type="submission" date="2019-03" db="EMBL/GenBank/DDBJ databases">
        <title>Genomic Encyclopedia of Type Strains, Phase IV (KMG-IV): sequencing the most valuable type-strain genomes for metagenomic binning, comparative biology and taxonomic classification.</title>
        <authorList>
            <person name="Goeker M."/>
        </authorList>
    </citation>
    <scope>NUCLEOTIDE SEQUENCE [LARGE SCALE GENOMIC DNA]</scope>
    <source>
        <strain evidence="12 13">DSM 23344</strain>
    </source>
</reference>
<evidence type="ECO:0000256" key="6">
    <source>
        <dbReference type="ARBA" id="ARBA00022833"/>
    </source>
</evidence>
<keyword evidence="3" id="KW-0645">Protease</keyword>
<evidence type="ECO:0000259" key="9">
    <source>
        <dbReference type="Pfam" id="PF01551"/>
    </source>
</evidence>
<dbReference type="GO" id="GO:0004222">
    <property type="term" value="F:metalloendopeptidase activity"/>
    <property type="evidence" value="ECO:0007669"/>
    <property type="project" value="TreeGrafter"/>
</dbReference>
<dbReference type="PANTHER" id="PTHR21666">
    <property type="entry name" value="PEPTIDASE-RELATED"/>
    <property type="match status" value="1"/>
</dbReference>
<dbReference type="AlphaFoldDB" id="A0A4R2KFP8"/>
<keyword evidence="8" id="KW-0812">Transmembrane</keyword>
<dbReference type="GO" id="GO:0030313">
    <property type="term" value="C:cell envelope"/>
    <property type="evidence" value="ECO:0007669"/>
    <property type="project" value="UniProtKB-SubCell"/>
</dbReference>
<keyword evidence="6" id="KW-0862">Zinc</keyword>
<dbReference type="Gene3D" id="3.10.450.350">
    <property type="match status" value="2"/>
</dbReference>
<keyword evidence="13" id="KW-1185">Reference proteome</keyword>
<dbReference type="InterPro" id="IPR007340">
    <property type="entry name" value="LysM_Opacity-associatedA"/>
</dbReference>
<keyword evidence="4" id="KW-0479">Metal-binding</keyword>
<dbReference type="PANTHER" id="PTHR21666:SF288">
    <property type="entry name" value="CELL DIVISION PROTEIN YTFB"/>
    <property type="match status" value="1"/>
</dbReference>
<dbReference type="Proteomes" id="UP000294980">
    <property type="component" value="Unassembled WGS sequence"/>
</dbReference>
<evidence type="ECO:0000313" key="13">
    <source>
        <dbReference type="Proteomes" id="UP000294980"/>
    </source>
</evidence>
<evidence type="ECO:0000256" key="3">
    <source>
        <dbReference type="ARBA" id="ARBA00022670"/>
    </source>
</evidence>
<feature type="domain" description="Csd3-like second N-terminal" evidence="11">
    <location>
        <begin position="194"/>
        <end position="313"/>
    </location>
</feature>
<organism evidence="12 13">
    <name type="scientific">Chromatocurvus halotolerans</name>
    <dbReference type="NCBI Taxonomy" id="1132028"/>
    <lineage>
        <taxon>Bacteria</taxon>
        <taxon>Pseudomonadati</taxon>
        <taxon>Pseudomonadota</taxon>
        <taxon>Gammaproteobacteria</taxon>
        <taxon>Cellvibrionales</taxon>
        <taxon>Halieaceae</taxon>
        <taxon>Chromatocurvus</taxon>
    </lineage>
</organism>
<dbReference type="SUPFAM" id="SSF51261">
    <property type="entry name" value="Duplicated hybrid motif"/>
    <property type="match status" value="1"/>
</dbReference>
<dbReference type="Pfam" id="PF04225">
    <property type="entry name" value="LysM_OapA"/>
    <property type="match status" value="1"/>
</dbReference>
<dbReference type="GO" id="GO:0046872">
    <property type="term" value="F:metal ion binding"/>
    <property type="evidence" value="ECO:0007669"/>
    <property type="project" value="UniProtKB-KW"/>
</dbReference>
<dbReference type="GO" id="GO:0006508">
    <property type="term" value="P:proteolysis"/>
    <property type="evidence" value="ECO:0007669"/>
    <property type="project" value="UniProtKB-KW"/>
</dbReference>
<sequence>MFSHKPARGATPLRKPSRVSHTHLLGLAGITVAVAITALMAPGGDVEANRPGAIATDIELIDGTSGETAATDSAVAASSTAGSAPLDIPEALATPADAPAWRELIIQSGDNLSVLFKRAGHTDRDVYDIVNTAPQGKALERIYPGQTLAFLSDDDGNLSAVRHVIDPLQSVIYRRMDGGFSSERLAREPEIRQAWASGEIESSLFLAGRDAGLSSNLIMELANVFGGVIDFVLDPRRGDTMHVLYEELYLDGDKLSDGRILAASFTNRGETFNAFRYRDSSGRDSFYNEEGVSMRKAFLMAPVDFTRISSDFNLARKHPIYKTTRPHRGTDYAAPRGTPVFASGDGRVIEAGYTRANGNYVFIQHGEKYITKYLHLHKRKVSKGQKVVQSQVIGTVGATGAATGPHLHYEFLVSGVHRNPRTIHKQLPKAKSLAAAELPEFRATITNAAQQLAQLQSGSRLAMAAPVAQDSEGEQAAQ</sequence>
<dbReference type="FunFam" id="2.70.70.10:FF:000002">
    <property type="entry name" value="Murein DD-endopeptidase MepM"/>
    <property type="match status" value="1"/>
</dbReference>
<dbReference type="InterPro" id="IPR050570">
    <property type="entry name" value="Cell_wall_metabolism_enzyme"/>
</dbReference>
<dbReference type="GO" id="GO:0042834">
    <property type="term" value="F:peptidoglycan binding"/>
    <property type="evidence" value="ECO:0007669"/>
    <property type="project" value="InterPro"/>
</dbReference>
<keyword evidence="5 12" id="KW-0378">Hydrolase</keyword>
<evidence type="ECO:0000256" key="1">
    <source>
        <dbReference type="ARBA" id="ARBA00001947"/>
    </source>
</evidence>
<dbReference type="CDD" id="cd12797">
    <property type="entry name" value="M23_peptidase"/>
    <property type="match status" value="1"/>
</dbReference>
<proteinExistence type="predicted"/>
<dbReference type="Gene3D" id="2.70.70.10">
    <property type="entry name" value="Glucose Permease (Domain IIA)"/>
    <property type="match status" value="1"/>
</dbReference>
<protein>
    <submittedName>
        <fullName evidence="12">Murein DD-endopeptidase MepM/ murein hydrolase activator NlpD</fullName>
    </submittedName>
</protein>
<evidence type="ECO:0000256" key="2">
    <source>
        <dbReference type="ARBA" id="ARBA00004196"/>
    </source>
</evidence>
<dbReference type="Pfam" id="PF19425">
    <property type="entry name" value="Csd3_N2"/>
    <property type="match status" value="1"/>
</dbReference>
<evidence type="ECO:0000259" key="11">
    <source>
        <dbReference type="Pfam" id="PF19425"/>
    </source>
</evidence>
<dbReference type="EMBL" id="SLWX01000020">
    <property type="protein sequence ID" value="TCO71894.1"/>
    <property type="molecule type" value="Genomic_DNA"/>
</dbReference>
<dbReference type="InterPro" id="IPR011055">
    <property type="entry name" value="Dup_hybrid_motif"/>
</dbReference>
<dbReference type="InterPro" id="IPR016047">
    <property type="entry name" value="M23ase_b-sheet_dom"/>
</dbReference>
<gene>
    <name evidence="12" type="ORF">EV688_12048</name>
</gene>
<feature type="domain" description="M23ase beta-sheet core" evidence="9">
    <location>
        <begin position="326"/>
        <end position="420"/>
    </location>
</feature>
<dbReference type="OrthoDB" id="9805070at2"/>
<feature type="domain" description="Opacity-associated protein A LysM-like" evidence="10">
    <location>
        <begin position="101"/>
        <end position="182"/>
    </location>
</feature>
<dbReference type="Pfam" id="PF01551">
    <property type="entry name" value="Peptidase_M23"/>
    <property type="match status" value="1"/>
</dbReference>
<name>A0A4R2KFP8_9GAMM</name>
<keyword evidence="8" id="KW-0472">Membrane</keyword>
<comment type="subcellular location">
    <subcellularLocation>
        <location evidence="2">Cell envelope</location>
    </subcellularLocation>
</comment>
<evidence type="ECO:0000313" key="12">
    <source>
        <dbReference type="EMBL" id="TCO71894.1"/>
    </source>
</evidence>
<accession>A0A4R2KFP8</accession>
<evidence type="ECO:0000259" key="10">
    <source>
        <dbReference type="Pfam" id="PF04225"/>
    </source>
</evidence>
<evidence type="ECO:0000256" key="7">
    <source>
        <dbReference type="ARBA" id="ARBA00023049"/>
    </source>
</evidence>
<keyword evidence="8" id="KW-1133">Transmembrane helix</keyword>
<keyword evidence="7" id="KW-0482">Metalloprotease</keyword>